<sequence length="1265" mass="139034">MFDITPDDIKELNDVDLRILVGRLCEAELSRRGFSPAAVTYGGSQTAADGGLDVRVELPANAEIDGFIPRRITGFQVKTPDMARAAIIDEMRPRGAIRPVIQDLASNAGAYIIACSTGTVADIRLRERQEAMREGLDGALNSDQLHTDFYDRTRLATWVRCFPGLVAWVKQRIGRSLRGWRPYGAWSGAAEGVDASYLVDEGLRLHVGRADESPRSIVDGLEQLRSELAQPGKIIRLVGLSGVGKTRLVQALFDDRIGTRALPMSLAVYTDMSDDPDPQPVGLVSNLIASGTRAILIVDNCPPELHRRLAEVCSDQSSRLSLLTVEYDVRDDQPEMTQVVTLDVSSPELLEVLVRRRYQHISPVDAHLIAEAAGGNARIALALAQTVERTETISGLSDEQLFERLFRQRHDPSNALVLGAQAVSLVYSFEGTALDGEAAELPRLAALVGQPSLEILRHVAELHRRGLIQCRGAWRALLPHAVANRLATRALEEIPFGLIEQQLISSGAERLAKSFSRRLSYLHRSPQATSIVERWLAPGGYLGNVAAFDDLRLAMFENVAPVCPEAALAALERCRTQGQENAIAVWQGHVRLLRSLAYEPVLFARCTALLAEVATQSRHQVDADGAANVFTSLFTVCLSGTLATVDQRVDVIERLLISDDPKTRALGLAALNEALKTDHFSSQYSFEFGARSRGYGYAPRSHDEVARWYETVILLIERVAASHTVLGPELLAVLARHLRGLWRSAGVPDRLESLFRERASNGFWRDGWVACRQALHYDSAALPPELVARLSALEVSLRPVDLADQVRAVVLGSTSNGLNLEEIEVDEDVARSLERLEAQAFHLGEAIARDRAVLTGLMPELVAGGNKAWAFGRGLASGAGDAVDVFDLFMDALAQRDPQQRNVQVLRGFFSELWERDRETAQRLFDRALAEPILAAQFPELQASVLLDERAAERLGQAIASGVPPLWQYRYLTFGRVTDSLDGDRFGRLILSLADRMAEEGVDVALEILAMRLFADRTDRRTHEPELIDAGIHLLRLVRFGNDDAEKDYHRALVAEACLTAADCATVAGFVVARLIEAVVAHRTSLTENTQLLGALLKAQPAAVLDVLFAGDSEERVESVAALGQVHGDRASPADTVSCEVLIEWCNRDPDRRYPFAAALVRFAVRPSSGAPLQWSAQALALLSSAPDPQAVLNRFAERFVPRSWSGSRAAAMEENGRLLDELRIVGRDDLGAVIDATKEQLAQRVARERQAETDRDRTRDERFE</sequence>
<comment type="caution">
    <text evidence="2">The sequence shown here is derived from an EMBL/GenBank/DDBJ whole genome shotgun (WGS) entry which is preliminary data.</text>
</comment>
<dbReference type="Proteomes" id="UP000256838">
    <property type="component" value="Unassembled WGS sequence"/>
</dbReference>
<evidence type="ECO:0000313" key="3">
    <source>
        <dbReference type="Proteomes" id="UP000256838"/>
    </source>
</evidence>
<dbReference type="EMBL" id="QRGA01000024">
    <property type="protein sequence ID" value="RDU94933.1"/>
    <property type="molecule type" value="Genomic_DNA"/>
</dbReference>
<organism evidence="2 3">
    <name type="scientific">Trinickia dinghuensis</name>
    <dbReference type="NCBI Taxonomy" id="2291023"/>
    <lineage>
        <taxon>Bacteria</taxon>
        <taxon>Pseudomonadati</taxon>
        <taxon>Pseudomonadota</taxon>
        <taxon>Betaproteobacteria</taxon>
        <taxon>Burkholderiales</taxon>
        <taxon>Burkholderiaceae</taxon>
        <taxon>Trinickia</taxon>
    </lineage>
</organism>
<dbReference type="InterPro" id="IPR027417">
    <property type="entry name" value="P-loop_NTPase"/>
</dbReference>
<dbReference type="RefSeq" id="WP_115537471.1">
    <property type="nucleotide sequence ID" value="NZ_QRGA01000024.1"/>
</dbReference>
<reference evidence="2 3" key="1">
    <citation type="submission" date="2018-08" db="EMBL/GenBank/DDBJ databases">
        <title>Paraburkholderia sp. DHOM06 isolated from forest soil.</title>
        <authorList>
            <person name="Gao Z.-H."/>
            <person name="Qiu L.-H."/>
        </authorList>
    </citation>
    <scope>NUCLEOTIDE SEQUENCE [LARGE SCALE GENOMIC DNA]</scope>
    <source>
        <strain evidence="2 3">DHOM06</strain>
    </source>
</reference>
<name>A0A3D8JP97_9BURK</name>
<feature type="region of interest" description="Disordered" evidence="1">
    <location>
        <begin position="1246"/>
        <end position="1265"/>
    </location>
</feature>
<keyword evidence="3" id="KW-1185">Reference proteome</keyword>
<dbReference type="OrthoDB" id="556502at2"/>
<evidence type="ECO:0000313" key="2">
    <source>
        <dbReference type="EMBL" id="RDU94933.1"/>
    </source>
</evidence>
<protein>
    <submittedName>
        <fullName evidence="2">Uncharacterized protein</fullName>
    </submittedName>
</protein>
<dbReference type="SUPFAM" id="SSF52540">
    <property type="entry name" value="P-loop containing nucleoside triphosphate hydrolases"/>
    <property type="match status" value="1"/>
</dbReference>
<gene>
    <name evidence="2" type="ORF">DWV00_31175</name>
</gene>
<evidence type="ECO:0000256" key="1">
    <source>
        <dbReference type="SAM" id="MobiDB-lite"/>
    </source>
</evidence>
<proteinExistence type="predicted"/>
<accession>A0A3D8JP97</accession>
<dbReference type="AlphaFoldDB" id="A0A3D8JP97"/>